<feature type="chain" id="PRO_5014863161" evidence="1">
    <location>
        <begin position="28"/>
        <end position="107"/>
    </location>
</feature>
<dbReference type="AlphaFoldDB" id="A0A2M4D256"/>
<protein>
    <submittedName>
        <fullName evidence="2">Putative secreted protein</fullName>
    </submittedName>
</protein>
<feature type="signal peptide" evidence="1">
    <location>
        <begin position="1"/>
        <end position="27"/>
    </location>
</feature>
<evidence type="ECO:0000313" key="2">
    <source>
        <dbReference type="EMBL" id="MBW71627.1"/>
    </source>
</evidence>
<evidence type="ECO:0000256" key="1">
    <source>
        <dbReference type="SAM" id="SignalP"/>
    </source>
</evidence>
<accession>A0A2M4D256</accession>
<organism evidence="2">
    <name type="scientific">Anopheles darlingi</name>
    <name type="common">Mosquito</name>
    <dbReference type="NCBI Taxonomy" id="43151"/>
    <lineage>
        <taxon>Eukaryota</taxon>
        <taxon>Metazoa</taxon>
        <taxon>Ecdysozoa</taxon>
        <taxon>Arthropoda</taxon>
        <taxon>Hexapoda</taxon>
        <taxon>Insecta</taxon>
        <taxon>Pterygota</taxon>
        <taxon>Neoptera</taxon>
        <taxon>Endopterygota</taxon>
        <taxon>Diptera</taxon>
        <taxon>Nematocera</taxon>
        <taxon>Culicoidea</taxon>
        <taxon>Culicidae</taxon>
        <taxon>Anophelinae</taxon>
        <taxon>Anopheles</taxon>
    </lineage>
</organism>
<name>A0A2M4D256_ANODA</name>
<dbReference type="EMBL" id="GGFL01007449">
    <property type="protein sequence ID" value="MBW71627.1"/>
    <property type="molecule type" value="Transcribed_RNA"/>
</dbReference>
<sequence length="107" mass="12189">MTGRTARTVLLFACSLLAFYRLSPRRARRSNLRCLRDLMHQSHVLAHGTMGLIHSITQLARELLGLWTLFRWGDFHLCLRDFMHQSPVFAHGTLGLIDVIAQCAQCA</sequence>
<reference evidence="2" key="1">
    <citation type="submission" date="2018-01" db="EMBL/GenBank/DDBJ databases">
        <title>An insight into the sialome of Amazonian anophelines.</title>
        <authorList>
            <person name="Ribeiro J.M."/>
            <person name="Scarpassa V."/>
            <person name="Calvo E."/>
        </authorList>
    </citation>
    <scope>NUCLEOTIDE SEQUENCE</scope>
</reference>
<keyword evidence="1" id="KW-0732">Signal</keyword>
<proteinExistence type="predicted"/>